<evidence type="ECO:0008006" key="12">
    <source>
        <dbReference type="Google" id="ProtNLM"/>
    </source>
</evidence>
<gene>
    <name evidence="10" type="ORF">PV327_006200</name>
</gene>
<sequence length="1172" mass="131662">MSNADEYTLYVSDLPAELDKHGINRIFSQFGTVKSVVALEGVKYAFVIYSTYAEAEAAINGVDNQPPLNLKVCFRKQKGQEVVNNSINNTQQSSPGFEAAIHDFRYSNPTLPNNSSVIRADLSQMKSQKHKLSAHRYHMDPNGYIPNENIDYDPYDDLDYASANAMWSRGFLTIDAAGRRHVSMGRGHTLYHIPHPYSSIEEHIGKVYEQRNPGCYRYGIDELQAQVGRCMACSRDAILMCSMCDGYYCTRECQVADWPKHKKECEKLPPLTYAKCTNIPVSPTVNLINKNEPVVLSDKPKHEISPRSINRSQSATVERNNVPMNIQRSVSYDCNNRKSSDTINNNTKNLSNAAPFKMREPSQQTLKKSGVDLVSRLQNARLENIKAVNDDNDFIFERSTFLPKSNFIEVQIAVVISPGLYCVQKCSEMDQLQELMKTLHKTADQLPKVSKVVAGNMYAAPYDQIWHRVQILTENPLKIDYIDFGTIEEVDNIEFRELDDSLKRTSRYSRIIKLSPSAIKSNRHLTEDSIIKVKMINCNDDGTINVDVVNDDKTSVVSNHHEIPQQALNNLETMPSAVKELPAVCLKEQQSLQKDEEILPTILDLVDLGTGEVISGIADIIDDYSATAVLISSAAEELFEALLEPLKEECDSEAARFKDFRPQINDLVCAKKSDEYWVRGRVTQTMPVIKIASLDEGYICDAVQTIPLLSKYKKIPMFAVKISTAQKLPFKTAEEISLRINGKLPKDGETIFEGELLNDALKGTKVLLKKWIVPTENINSVPKKPKLIGMELKNKSQVVIQAHHGPSIVFLRSLDEENVERYHKLIQDVAKAALKSINLSCLPSPGDLVLAEYIDGNYYRALVIAVQNDDIKIGYIDYGNNEVTNLKKLKVMPDYLQQVPRVSIKVVLKGIQVVLPTKDAIDYLGSLAAKETPFICTFDEKIENGVTLTTAVGESVNDFINDLLTPGYKKTNNDANKTIVNYLRLCDMEMGKLGNIGDTVNVWLLDTLEPGFKYVFAPQDNESIDYISRVLPSLLEEYCGTVGKYIPRSNELCIARFEDGWYRGCCVKSSSTPNTAEIYFLDFGNVSQVVHDDIRKMPEDFLKPAALGCVCSVLDLVPSTTVSSPELLKKLETIMMPNENFKVKILKYTDGEWTIKLPEIRKNLIAEGFISV</sequence>
<dbReference type="Gene3D" id="3.30.70.330">
    <property type="match status" value="1"/>
</dbReference>
<protein>
    <recommendedName>
        <fullName evidence="12">Tudor domain-containing protein 1</fullName>
    </recommendedName>
</protein>
<name>A0AA39F3S5_MICHY</name>
<dbReference type="Proteomes" id="UP001168972">
    <property type="component" value="Unassembled WGS sequence"/>
</dbReference>
<dbReference type="CDD" id="cd00590">
    <property type="entry name" value="RRM_SF"/>
    <property type="match status" value="1"/>
</dbReference>
<dbReference type="InterPro" id="IPR050621">
    <property type="entry name" value="Tudor_domain_containing"/>
</dbReference>
<dbReference type="PANTHER" id="PTHR22948">
    <property type="entry name" value="TUDOR DOMAIN CONTAINING PROTEIN"/>
    <property type="match status" value="1"/>
</dbReference>
<dbReference type="InterPro" id="IPR035979">
    <property type="entry name" value="RBD_domain_sf"/>
</dbReference>
<feature type="domain" description="Tudor" evidence="8">
    <location>
        <begin position="1046"/>
        <end position="1104"/>
    </location>
</feature>
<dbReference type="SMART" id="SM00333">
    <property type="entry name" value="TUDOR"/>
    <property type="match status" value="3"/>
</dbReference>
<proteinExistence type="predicted"/>
<dbReference type="Gene3D" id="6.10.140.2220">
    <property type="match status" value="1"/>
</dbReference>
<dbReference type="SUPFAM" id="SSF144232">
    <property type="entry name" value="HIT/MYND zinc finger-like"/>
    <property type="match status" value="1"/>
</dbReference>
<reference evidence="10" key="1">
    <citation type="journal article" date="2023" name="bioRxiv">
        <title>Scaffold-level genome assemblies of two parasitoid biocontrol wasps reveal the parthenogenesis mechanism and an associated novel virus.</title>
        <authorList>
            <person name="Inwood S."/>
            <person name="Skelly J."/>
            <person name="Guhlin J."/>
            <person name="Harrop T."/>
            <person name="Goldson S."/>
            <person name="Dearden P."/>
        </authorList>
    </citation>
    <scope>NUCLEOTIDE SEQUENCE</scope>
    <source>
        <strain evidence="10">Lincoln</strain>
        <tissue evidence="10">Whole body</tissue>
    </source>
</reference>
<evidence type="ECO:0000256" key="5">
    <source>
        <dbReference type="PROSITE-ProRule" id="PRU00134"/>
    </source>
</evidence>
<dbReference type="InterPro" id="IPR035437">
    <property type="entry name" value="SNase_OB-fold_sf"/>
</dbReference>
<dbReference type="CDD" id="cd20379">
    <property type="entry name" value="Tudor_dTUD-like"/>
    <property type="match status" value="1"/>
</dbReference>
<dbReference type="InterPro" id="IPR012677">
    <property type="entry name" value="Nucleotide-bd_a/b_plait_sf"/>
</dbReference>
<dbReference type="InterPro" id="IPR002893">
    <property type="entry name" value="Znf_MYND"/>
</dbReference>
<dbReference type="PANTHER" id="PTHR22948:SF76">
    <property type="entry name" value="FI20010P1-RELATED"/>
    <property type="match status" value="1"/>
</dbReference>
<dbReference type="AlphaFoldDB" id="A0AA39F3S5"/>
<evidence type="ECO:0000259" key="8">
    <source>
        <dbReference type="PROSITE" id="PS50304"/>
    </source>
</evidence>
<dbReference type="Gene3D" id="2.40.50.90">
    <property type="match status" value="3"/>
</dbReference>
<accession>A0AA39F3S5</accession>
<dbReference type="Pfam" id="PF00567">
    <property type="entry name" value="TUDOR"/>
    <property type="match status" value="3"/>
</dbReference>
<feature type="domain" description="MYND-type" evidence="9">
    <location>
        <begin position="230"/>
        <end position="265"/>
    </location>
</feature>
<evidence type="ECO:0000256" key="3">
    <source>
        <dbReference type="ARBA" id="ARBA00022833"/>
    </source>
</evidence>
<feature type="domain" description="RRM" evidence="7">
    <location>
        <begin position="7"/>
        <end position="77"/>
    </location>
</feature>
<organism evidence="10 11">
    <name type="scientific">Microctonus hyperodae</name>
    <name type="common">Parasitoid wasp</name>
    <dbReference type="NCBI Taxonomy" id="165561"/>
    <lineage>
        <taxon>Eukaryota</taxon>
        <taxon>Metazoa</taxon>
        <taxon>Ecdysozoa</taxon>
        <taxon>Arthropoda</taxon>
        <taxon>Hexapoda</taxon>
        <taxon>Insecta</taxon>
        <taxon>Pterygota</taxon>
        <taxon>Neoptera</taxon>
        <taxon>Endopterygota</taxon>
        <taxon>Hymenoptera</taxon>
        <taxon>Apocrita</taxon>
        <taxon>Ichneumonoidea</taxon>
        <taxon>Braconidae</taxon>
        <taxon>Euphorinae</taxon>
        <taxon>Microctonus</taxon>
    </lineage>
</organism>
<dbReference type="PROSITE" id="PS50102">
    <property type="entry name" value="RRM"/>
    <property type="match status" value="1"/>
</dbReference>
<dbReference type="PROSITE" id="PS50304">
    <property type="entry name" value="TUDOR"/>
    <property type="match status" value="2"/>
</dbReference>
<reference evidence="10" key="2">
    <citation type="submission" date="2023-03" db="EMBL/GenBank/DDBJ databases">
        <authorList>
            <person name="Inwood S.N."/>
            <person name="Skelly J.G."/>
            <person name="Guhlin J."/>
            <person name="Harrop T.W.R."/>
            <person name="Goldson S.G."/>
            <person name="Dearden P.K."/>
        </authorList>
    </citation>
    <scope>NUCLEOTIDE SEQUENCE</scope>
    <source>
        <strain evidence="10">Lincoln</strain>
        <tissue evidence="10">Whole body</tissue>
    </source>
</reference>
<dbReference type="GO" id="GO:0008270">
    <property type="term" value="F:zinc ion binding"/>
    <property type="evidence" value="ECO:0007669"/>
    <property type="project" value="UniProtKB-KW"/>
</dbReference>
<dbReference type="SUPFAM" id="SSF63748">
    <property type="entry name" value="Tudor/PWWP/MBT"/>
    <property type="match status" value="3"/>
</dbReference>
<dbReference type="GO" id="GO:0003723">
    <property type="term" value="F:RNA binding"/>
    <property type="evidence" value="ECO:0007669"/>
    <property type="project" value="UniProtKB-UniRule"/>
</dbReference>
<feature type="domain" description="Tudor" evidence="8">
    <location>
        <begin position="834"/>
        <end position="899"/>
    </location>
</feature>
<evidence type="ECO:0000313" key="10">
    <source>
        <dbReference type="EMBL" id="KAK0162423.1"/>
    </source>
</evidence>
<evidence type="ECO:0000256" key="2">
    <source>
        <dbReference type="ARBA" id="ARBA00022771"/>
    </source>
</evidence>
<dbReference type="Pfam" id="PF01753">
    <property type="entry name" value="zf-MYND"/>
    <property type="match status" value="1"/>
</dbReference>
<dbReference type="Gene3D" id="2.30.30.140">
    <property type="match status" value="4"/>
</dbReference>
<keyword evidence="3" id="KW-0862">Zinc</keyword>
<dbReference type="Pfam" id="PF00076">
    <property type="entry name" value="RRM_1"/>
    <property type="match status" value="1"/>
</dbReference>
<keyword evidence="11" id="KW-1185">Reference proteome</keyword>
<dbReference type="GO" id="GO:0005737">
    <property type="term" value="C:cytoplasm"/>
    <property type="evidence" value="ECO:0007669"/>
    <property type="project" value="UniProtKB-ARBA"/>
</dbReference>
<evidence type="ECO:0000256" key="4">
    <source>
        <dbReference type="ARBA" id="ARBA00022884"/>
    </source>
</evidence>
<keyword evidence="4 6" id="KW-0694">RNA-binding</keyword>
<evidence type="ECO:0000256" key="6">
    <source>
        <dbReference type="PROSITE-ProRule" id="PRU00176"/>
    </source>
</evidence>
<keyword evidence="1" id="KW-0479">Metal-binding</keyword>
<dbReference type="InterPro" id="IPR002999">
    <property type="entry name" value="Tudor"/>
</dbReference>
<evidence type="ECO:0000259" key="7">
    <source>
        <dbReference type="PROSITE" id="PS50102"/>
    </source>
</evidence>
<comment type="caution">
    <text evidence="10">The sequence shown here is derived from an EMBL/GenBank/DDBJ whole genome shotgun (WGS) entry which is preliminary data.</text>
</comment>
<evidence type="ECO:0000259" key="9">
    <source>
        <dbReference type="PROSITE" id="PS50865"/>
    </source>
</evidence>
<dbReference type="PROSITE" id="PS50865">
    <property type="entry name" value="ZF_MYND_2"/>
    <property type="match status" value="1"/>
</dbReference>
<dbReference type="SMART" id="SM00360">
    <property type="entry name" value="RRM"/>
    <property type="match status" value="1"/>
</dbReference>
<dbReference type="InterPro" id="IPR000504">
    <property type="entry name" value="RRM_dom"/>
</dbReference>
<keyword evidence="2 5" id="KW-0863">Zinc-finger</keyword>
<evidence type="ECO:0000256" key="1">
    <source>
        <dbReference type="ARBA" id="ARBA00022723"/>
    </source>
</evidence>
<evidence type="ECO:0000313" key="11">
    <source>
        <dbReference type="Proteomes" id="UP001168972"/>
    </source>
</evidence>
<dbReference type="SUPFAM" id="SSF54928">
    <property type="entry name" value="RNA-binding domain, RBD"/>
    <property type="match status" value="1"/>
</dbReference>
<dbReference type="EMBL" id="JAQQBR010001833">
    <property type="protein sequence ID" value="KAK0162423.1"/>
    <property type="molecule type" value="Genomic_DNA"/>
</dbReference>